<evidence type="ECO:0000256" key="4">
    <source>
        <dbReference type="ARBA" id="ARBA00023172"/>
    </source>
</evidence>
<keyword evidence="4" id="KW-0233">DNA recombination</keyword>
<evidence type="ECO:0000313" key="6">
    <source>
        <dbReference type="EMBL" id="PHP47121.1"/>
    </source>
</evidence>
<proteinExistence type="inferred from homology"/>
<name>A0A7Z1HR91_SALDU</name>
<protein>
    <submittedName>
        <fullName evidence="6">IS21 family transposase</fullName>
    </submittedName>
</protein>
<dbReference type="GO" id="GO:0003677">
    <property type="term" value="F:DNA binding"/>
    <property type="evidence" value="ECO:0007669"/>
    <property type="project" value="UniProtKB-KW"/>
</dbReference>
<dbReference type="Proteomes" id="UP000221568">
    <property type="component" value="Unassembled WGS sequence"/>
</dbReference>
<dbReference type="EMBL" id="PDOM01000035">
    <property type="protein sequence ID" value="PHP47121.1"/>
    <property type="molecule type" value="Genomic_DNA"/>
</dbReference>
<sequence>MAILSAIRRWHFRDGASIREIARRSGLSRNTVRKYLQSKVVEPQYPARDSVGKLSPFEPKLRQWLSTEHKKTKKLRRNLRSMYRDLVALGFTGSYDRVCAFARQWKDSEQFKAQTSGKGCFIPLRFACGEAFQFDWSEDFARIAGKQVKLQIAQFK</sequence>
<reference evidence="6 7" key="1">
    <citation type="submission" date="2017-10" db="EMBL/GenBank/DDBJ databases">
        <title>Characterization of the Virulence Potential of Salmonella enterica Isolates Carrying Incompatibility Group FIB Plasmids using Caco-2 Intestinal Epithelial Cells.</title>
        <authorList>
            <person name="Sanad Y."/>
            <person name="Khajanchi B."/>
            <person name="Deck J."/>
            <person name="Cox J."/>
            <person name="Thaker R."/>
            <person name="Han J."/>
            <person name="Nayak R."/>
            <person name="Foley S."/>
        </authorList>
    </citation>
    <scope>NUCLEOTIDE SEQUENCE [LARGE SCALE GENOMIC DNA]</scope>
    <source>
        <strain evidence="6 7">SE853</strain>
    </source>
</reference>
<feature type="non-terminal residue" evidence="6">
    <location>
        <position position="156"/>
    </location>
</feature>
<dbReference type="Pfam" id="PF13412">
    <property type="entry name" value="HTH_24"/>
    <property type="match status" value="1"/>
</dbReference>
<evidence type="ECO:0000259" key="5">
    <source>
        <dbReference type="PROSITE" id="PS50531"/>
    </source>
</evidence>
<dbReference type="InterPro" id="IPR017894">
    <property type="entry name" value="HTH_IS21_transposase_type"/>
</dbReference>
<feature type="domain" description="HTH IS21-type" evidence="5">
    <location>
        <begin position="3"/>
        <end position="65"/>
    </location>
</feature>
<organism evidence="6 7">
    <name type="scientific">Salmonella dublin</name>
    <dbReference type="NCBI Taxonomy" id="98360"/>
    <lineage>
        <taxon>Bacteria</taxon>
        <taxon>Pseudomonadati</taxon>
        <taxon>Pseudomonadota</taxon>
        <taxon>Gammaproteobacteria</taxon>
        <taxon>Enterobacterales</taxon>
        <taxon>Enterobacteriaceae</taxon>
        <taxon>Salmonella</taxon>
    </lineage>
</organism>
<evidence type="ECO:0000256" key="2">
    <source>
        <dbReference type="ARBA" id="ARBA00022578"/>
    </source>
</evidence>
<comment type="caution">
    <text evidence="6">The sequence shown here is derived from an EMBL/GenBank/DDBJ whole genome shotgun (WGS) entry which is preliminary data.</text>
</comment>
<comment type="similarity">
    <text evidence="1">Belongs to the transposase IS21/IS408/IS1162 family.</text>
</comment>
<accession>A0A7Z1HR91</accession>
<dbReference type="PANTHER" id="PTHR35004">
    <property type="entry name" value="TRANSPOSASE RV3428C-RELATED"/>
    <property type="match status" value="1"/>
</dbReference>
<gene>
    <name evidence="6" type="ORF">CR088_23770</name>
</gene>
<dbReference type="GO" id="GO:0032196">
    <property type="term" value="P:transposition"/>
    <property type="evidence" value="ECO:0007669"/>
    <property type="project" value="UniProtKB-KW"/>
</dbReference>
<evidence type="ECO:0000313" key="7">
    <source>
        <dbReference type="Proteomes" id="UP000221568"/>
    </source>
</evidence>
<dbReference type="GO" id="GO:0006310">
    <property type="term" value="P:DNA recombination"/>
    <property type="evidence" value="ECO:0007669"/>
    <property type="project" value="UniProtKB-KW"/>
</dbReference>
<evidence type="ECO:0000256" key="1">
    <source>
        <dbReference type="ARBA" id="ARBA00009277"/>
    </source>
</evidence>
<keyword evidence="3" id="KW-0238">DNA-binding</keyword>
<dbReference type="PROSITE" id="PS50531">
    <property type="entry name" value="HTH_IS21"/>
    <property type="match status" value="1"/>
</dbReference>
<evidence type="ECO:0000256" key="3">
    <source>
        <dbReference type="ARBA" id="ARBA00023125"/>
    </source>
</evidence>
<dbReference type="AlphaFoldDB" id="A0A7Z1HR91"/>
<keyword evidence="2" id="KW-0815">Transposition</keyword>
<dbReference type="PANTHER" id="PTHR35004:SF7">
    <property type="entry name" value="INTEGRASE PROTEIN"/>
    <property type="match status" value="1"/>
</dbReference>
<dbReference type="Gene3D" id="1.10.10.60">
    <property type="entry name" value="Homeodomain-like"/>
    <property type="match status" value="1"/>
</dbReference>